<sequence length="86" mass="9040">MHVLPHTITAAPATPCRAMPGMGAWLFAVHWPGQAVRQIAKTGRSQADALARLIDQDLRGAPEVSRIDCLALAPVAPLFVGMEGAA</sequence>
<organism evidence="1 2">
    <name type="scientific">Vandammella animalimorsus</name>
    <dbReference type="NCBI Taxonomy" id="2029117"/>
    <lineage>
        <taxon>Bacteria</taxon>
        <taxon>Pseudomonadati</taxon>
        <taxon>Pseudomonadota</taxon>
        <taxon>Betaproteobacteria</taxon>
        <taxon>Burkholderiales</taxon>
        <taxon>Comamonadaceae</taxon>
        <taxon>Vandammella</taxon>
    </lineage>
</organism>
<evidence type="ECO:0000313" key="1">
    <source>
        <dbReference type="EMBL" id="PAX17081.1"/>
    </source>
</evidence>
<accession>A0A2A2T6D3</accession>
<protein>
    <submittedName>
        <fullName evidence="1">Uncharacterized protein</fullName>
    </submittedName>
</protein>
<gene>
    <name evidence="1" type="ORF">CLI92_05920</name>
</gene>
<dbReference type="EMBL" id="NTBI01000004">
    <property type="protein sequence ID" value="PAX17081.1"/>
    <property type="molecule type" value="Genomic_DNA"/>
</dbReference>
<dbReference type="RefSeq" id="WP_095995783.1">
    <property type="nucleotide sequence ID" value="NZ_NTBH01000006.1"/>
</dbReference>
<evidence type="ECO:0000313" key="2">
    <source>
        <dbReference type="Proteomes" id="UP000217780"/>
    </source>
</evidence>
<name>A0A2A2T6D3_9BURK</name>
<dbReference type="GeneID" id="93874538"/>
<dbReference type="AlphaFoldDB" id="A0A2A2T6D3"/>
<dbReference type="Proteomes" id="UP000217780">
    <property type="component" value="Unassembled WGS sequence"/>
</dbReference>
<proteinExistence type="predicted"/>
<comment type="caution">
    <text evidence="1">The sequence shown here is derived from an EMBL/GenBank/DDBJ whole genome shotgun (WGS) entry which is preliminary data.</text>
</comment>
<reference evidence="1 2" key="1">
    <citation type="submission" date="2017-08" db="EMBL/GenBank/DDBJ databases">
        <title>WGS of Clinical strains of the CDC Group NO-1 linked to zoonotic infections in humans.</title>
        <authorList>
            <person name="Bernier A.-M."/>
            <person name="Bernard K."/>
        </authorList>
    </citation>
    <scope>NUCLEOTIDE SEQUENCE [LARGE SCALE GENOMIC DNA]</scope>
    <source>
        <strain evidence="1 2">NML91-0035</strain>
    </source>
</reference>